<feature type="disulfide bond" evidence="8">
    <location>
        <begin position="2239"/>
        <end position="2248"/>
    </location>
</feature>
<evidence type="ECO:0000256" key="10">
    <source>
        <dbReference type="SAM" id="MobiDB-lite"/>
    </source>
</evidence>
<evidence type="ECO:0000256" key="7">
    <source>
        <dbReference type="ARBA" id="ARBA00023292"/>
    </source>
</evidence>
<dbReference type="InterPro" id="IPR041588">
    <property type="entry name" value="Integrase_H2C2"/>
</dbReference>
<dbReference type="InterPro" id="IPR050951">
    <property type="entry name" value="Retrovirus_Pol_polyprotein"/>
</dbReference>
<dbReference type="Pfam" id="PF00078">
    <property type="entry name" value="RVT_1"/>
    <property type="match status" value="1"/>
</dbReference>
<dbReference type="Gene3D" id="2.60.120.260">
    <property type="entry name" value="Galactose-binding domain-like"/>
    <property type="match status" value="1"/>
</dbReference>
<dbReference type="CDD" id="cd09274">
    <property type="entry name" value="RNase_HI_RT_Ty3"/>
    <property type="match status" value="1"/>
</dbReference>
<organism evidence="14 15">
    <name type="scientific">Cordylochernes scorpioides</name>
    <dbReference type="NCBI Taxonomy" id="51811"/>
    <lineage>
        <taxon>Eukaryota</taxon>
        <taxon>Metazoa</taxon>
        <taxon>Ecdysozoa</taxon>
        <taxon>Arthropoda</taxon>
        <taxon>Chelicerata</taxon>
        <taxon>Arachnida</taxon>
        <taxon>Pseudoscorpiones</taxon>
        <taxon>Cheliferoidea</taxon>
        <taxon>Chernetidae</taxon>
        <taxon>Cordylochernes</taxon>
    </lineage>
</organism>
<feature type="disulfide bond" evidence="8">
    <location>
        <begin position="1749"/>
        <end position="1758"/>
    </location>
</feature>
<feature type="domain" description="Laminin EGF-like" evidence="11">
    <location>
        <begin position="2008"/>
        <end position="2056"/>
    </location>
</feature>
<feature type="disulfide bond" evidence="8">
    <location>
        <begin position="2026"/>
        <end position="2035"/>
    </location>
</feature>
<keyword evidence="3" id="KW-0732">Signal</keyword>
<feature type="coiled-coil region" evidence="9">
    <location>
        <begin position="435"/>
        <end position="466"/>
    </location>
</feature>
<dbReference type="Gene3D" id="3.30.420.10">
    <property type="entry name" value="Ribonuclease H-like superfamily/Ribonuclease H"/>
    <property type="match status" value="2"/>
</dbReference>
<dbReference type="CDD" id="cd00055">
    <property type="entry name" value="EGF_Lam"/>
    <property type="match status" value="9"/>
</dbReference>
<feature type="domain" description="Laminin EGF-like" evidence="11">
    <location>
        <begin position="1679"/>
        <end position="1725"/>
    </location>
</feature>
<dbReference type="SMART" id="SM00180">
    <property type="entry name" value="EGF_Lam"/>
    <property type="match status" value="11"/>
</dbReference>
<feature type="domain" description="Integrase catalytic" evidence="12">
    <location>
        <begin position="1270"/>
        <end position="1339"/>
    </location>
</feature>
<gene>
    <name evidence="14" type="ORF">LAZ67_4000663</name>
</gene>
<feature type="disulfide bond" evidence="8">
    <location>
        <begin position="2218"/>
        <end position="2230"/>
    </location>
</feature>
<evidence type="ECO:0000256" key="3">
    <source>
        <dbReference type="ARBA" id="ARBA00022729"/>
    </source>
</evidence>
<dbReference type="Proteomes" id="UP001235939">
    <property type="component" value="Chromosome 04"/>
</dbReference>
<dbReference type="InterPro" id="IPR036397">
    <property type="entry name" value="RNaseH_sf"/>
</dbReference>
<dbReference type="PROSITE" id="PS50994">
    <property type="entry name" value="INTEGRASE"/>
    <property type="match status" value="1"/>
</dbReference>
<dbReference type="CDD" id="cd05481">
    <property type="entry name" value="retropepsin_like_LTR_1"/>
    <property type="match status" value="1"/>
</dbReference>
<name>A0ABY6KBG8_9ARAC</name>
<feature type="region of interest" description="Disordered" evidence="10">
    <location>
        <begin position="1467"/>
        <end position="1527"/>
    </location>
</feature>
<dbReference type="EC" id="2.7.7.49" evidence="2"/>
<dbReference type="Pfam" id="PF00052">
    <property type="entry name" value="Laminin_B"/>
    <property type="match status" value="1"/>
</dbReference>
<keyword evidence="6" id="KW-0325">Glycoprotein</keyword>
<dbReference type="Pfam" id="PF24973">
    <property type="entry name" value="EGF_LMN_ATRN"/>
    <property type="match status" value="1"/>
</dbReference>
<evidence type="ECO:0000256" key="6">
    <source>
        <dbReference type="ARBA" id="ARBA00023180"/>
    </source>
</evidence>
<evidence type="ECO:0000259" key="13">
    <source>
        <dbReference type="PROSITE" id="PS51115"/>
    </source>
</evidence>
<dbReference type="Pfam" id="PF13358">
    <property type="entry name" value="DDE_3"/>
    <property type="match status" value="1"/>
</dbReference>
<dbReference type="CDD" id="cd01647">
    <property type="entry name" value="RT_LTR"/>
    <property type="match status" value="1"/>
</dbReference>
<evidence type="ECO:0000313" key="14">
    <source>
        <dbReference type="EMBL" id="UYV66194.1"/>
    </source>
</evidence>
<dbReference type="SUPFAM" id="SSF56672">
    <property type="entry name" value="DNA/RNA polymerases"/>
    <property type="match status" value="1"/>
</dbReference>
<feature type="disulfide bond" evidence="8">
    <location>
        <begin position="1699"/>
        <end position="1708"/>
    </location>
</feature>
<dbReference type="Pfam" id="PF17919">
    <property type="entry name" value="RT_RNaseH_2"/>
    <property type="match status" value="1"/>
</dbReference>
<evidence type="ECO:0000256" key="9">
    <source>
        <dbReference type="SAM" id="Coils"/>
    </source>
</evidence>
<feature type="compositionally biased region" description="Polar residues" evidence="10">
    <location>
        <begin position="1495"/>
        <end position="1527"/>
    </location>
</feature>
<dbReference type="EMBL" id="CP092866">
    <property type="protein sequence ID" value="UYV66194.1"/>
    <property type="molecule type" value="Genomic_DNA"/>
</dbReference>
<feature type="domain" description="Laminin EGF-like" evidence="11">
    <location>
        <begin position="2167"/>
        <end position="2217"/>
    </location>
</feature>
<dbReference type="Gene3D" id="1.10.340.70">
    <property type="match status" value="1"/>
</dbReference>
<feature type="disulfide bond" evidence="8">
    <location>
        <begin position="2286"/>
        <end position="2295"/>
    </location>
</feature>
<feature type="disulfide bond" evidence="8">
    <location>
        <begin position="2190"/>
        <end position="2199"/>
    </location>
</feature>
<dbReference type="InterPro" id="IPR000742">
    <property type="entry name" value="EGF"/>
</dbReference>
<dbReference type="PRINTS" id="PR00011">
    <property type="entry name" value="EGFLAMININ"/>
</dbReference>
<dbReference type="Pfam" id="PF01498">
    <property type="entry name" value="HTH_Tnp_Tc3_2"/>
    <property type="match status" value="1"/>
</dbReference>
<keyword evidence="9" id="KW-0175">Coiled coil</keyword>
<dbReference type="SMART" id="SM00181">
    <property type="entry name" value="EGF"/>
    <property type="match status" value="8"/>
</dbReference>
<dbReference type="InterPro" id="IPR002049">
    <property type="entry name" value="LE_dom"/>
</dbReference>
<dbReference type="PROSITE" id="PS50027">
    <property type="entry name" value="EGF_LAM_2"/>
    <property type="match status" value="7"/>
</dbReference>
<evidence type="ECO:0000256" key="5">
    <source>
        <dbReference type="ARBA" id="ARBA00023157"/>
    </source>
</evidence>
<dbReference type="Gene3D" id="3.10.10.10">
    <property type="entry name" value="HIV Type 1 Reverse Transcriptase, subunit A, domain 1"/>
    <property type="match status" value="1"/>
</dbReference>
<evidence type="ECO:0000256" key="8">
    <source>
        <dbReference type="PROSITE-ProRule" id="PRU00460"/>
    </source>
</evidence>
<comment type="caution">
    <text evidence="8">Lacks conserved residue(s) required for the propagation of feature annotation.</text>
</comment>
<dbReference type="Pfam" id="PF00053">
    <property type="entry name" value="EGF_laminin"/>
    <property type="match status" value="10"/>
</dbReference>
<dbReference type="InterPro" id="IPR043128">
    <property type="entry name" value="Rev_trsase/Diguanyl_cyclase"/>
</dbReference>
<feature type="domain" description="Laminin EGF-like" evidence="11">
    <location>
        <begin position="2266"/>
        <end position="2311"/>
    </location>
</feature>
<evidence type="ECO:0000256" key="2">
    <source>
        <dbReference type="ARBA" id="ARBA00012493"/>
    </source>
</evidence>
<dbReference type="SUPFAM" id="SSF57196">
    <property type="entry name" value="EGF/Laminin"/>
    <property type="match status" value="10"/>
</dbReference>
<dbReference type="PANTHER" id="PTHR37984:SF8">
    <property type="entry name" value="CCHC-TYPE DOMAIN-CONTAINING PROTEIN"/>
    <property type="match status" value="1"/>
</dbReference>
<dbReference type="SMART" id="SM00281">
    <property type="entry name" value="LamB"/>
    <property type="match status" value="1"/>
</dbReference>
<feature type="disulfide bond" evidence="8">
    <location>
        <begin position="2136"/>
        <end position="2145"/>
    </location>
</feature>
<evidence type="ECO:0000256" key="1">
    <source>
        <dbReference type="ARBA" id="ARBA00004123"/>
    </source>
</evidence>
<dbReference type="InterPro" id="IPR038717">
    <property type="entry name" value="Tc1-like_DDE_dom"/>
</dbReference>
<feature type="compositionally biased region" description="Polar residues" evidence="10">
    <location>
        <begin position="1471"/>
        <end position="1485"/>
    </location>
</feature>
<dbReference type="SUPFAM" id="SSF46689">
    <property type="entry name" value="Homeodomain-like"/>
    <property type="match status" value="1"/>
</dbReference>
<dbReference type="InterPro" id="IPR041577">
    <property type="entry name" value="RT_RNaseH_2"/>
</dbReference>
<keyword evidence="5 8" id="KW-1015">Disulfide bond</keyword>
<dbReference type="InterPro" id="IPR000034">
    <property type="entry name" value="Laminin_IV"/>
</dbReference>
<dbReference type="PROSITE" id="PS51115">
    <property type="entry name" value="LAMININ_IVA"/>
    <property type="match status" value="1"/>
</dbReference>
<reference evidence="14 15" key="1">
    <citation type="submission" date="2022-01" db="EMBL/GenBank/DDBJ databases">
        <title>A chromosomal length assembly of Cordylochernes scorpioides.</title>
        <authorList>
            <person name="Zeh D."/>
            <person name="Zeh J."/>
        </authorList>
    </citation>
    <scope>NUCLEOTIDE SEQUENCE [LARGE SCALE GENOMIC DNA]</scope>
    <source>
        <strain evidence="14">IN4F17</strain>
        <tissue evidence="14">Whole Body</tissue>
    </source>
</reference>
<dbReference type="InterPro" id="IPR012337">
    <property type="entry name" value="RNaseH-like_sf"/>
</dbReference>
<dbReference type="Gene3D" id="2.10.25.10">
    <property type="entry name" value="Laminin"/>
    <property type="match status" value="9"/>
</dbReference>
<dbReference type="InterPro" id="IPR008211">
    <property type="entry name" value="Laminin_N"/>
</dbReference>
<dbReference type="Gene3D" id="3.30.70.270">
    <property type="match status" value="2"/>
</dbReference>
<comment type="subcellular location">
    <subcellularLocation>
        <location evidence="1">Nucleus</location>
    </subcellularLocation>
</comment>
<dbReference type="InterPro" id="IPR001584">
    <property type="entry name" value="Integrase_cat-core"/>
</dbReference>
<feature type="domain" description="Laminin EGF-like" evidence="11">
    <location>
        <begin position="2218"/>
        <end position="2265"/>
    </location>
</feature>
<dbReference type="Pfam" id="PF17921">
    <property type="entry name" value="Integrase_H2C2"/>
    <property type="match status" value="1"/>
</dbReference>
<feature type="domain" description="Laminin EGF-like" evidence="11">
    <location>
        <begin position="2112"/>
        <end position="2166"/>
    </location>
</feature>
<proteinExistence type="predicted"/>
<keyword evidence="4" id="KW-0677">Repeat</keyword>
<evidence type="ECO:0000259" key="12">
    <source>
        <dbReference type="PROSITE" id="PS50994"/>
    </source>
</evidence>
<feature type="domain" description="Laminin EGF-like" evidence="11">
    <location>
        <begin position="1726"/>
        <end position="1778"/>
    </location>
</feature>
<accession>A0ABY6KBG8</accession>
<dbReference type="SUPFAM" id="SSF53098">
    <property type="entry name" value="Ribonuclease H-like"/>
    <property type="match status" value="1"/>
</dbReference>
<feature type="disulfide bond" evidence="8">
    <location>
        <begin position="2266"/>
        <end position="2278"/>
    </location>
</feature>
<dbReference type="InterPro" id="IPR043502">
    <property type="entry name" value="DNA/RNA_pol_sf"/>
</dbReference>
<evidence type="ECO:0000256" key="4">
    <source>
        <dbReference type="ARBA" id="ARBA00022737"/>
    </source>
</evidence>
<keyword evidence="7 8" id="KW-0424">Laminin EGF-like domain</keyword>
<protein>
    <recommendedName>
        <fullName evidence="2">RNA-directed DNA polymerase</fullName>
        <ecNumber evidence="2">2.7.7.49</ecNumber>
    </recommendedName>
</protein>
<evidence type="ECO:0000313" key="15">
    <source>
        <dbReference type="Proteomes" id="UP001235939"/>
    </source>
</evidence>
<evidence type="ECO:0000259" key="11">
    <source>
        <dbReference type="PROSITE" id="PS50027"/>
    </source>
</evidence>
<feature type="coiled-coil region" evidence="9">
    <location>
        <begin position="2349"/>
        <end position="2376"/>
    </location>
</feature>
<keyword evidence="15" id="KW-1185">Reference proteome</keyword>
<dbReference type="InterPro" id="IPR056863">
    <property type="entry name" value="LMN_ATRN_NET-like_EGF"/>
</dbReference>
<dbReference type="SMART" id="SM00136">
    <property type="entry name" value="LamNT"/>
    <property type="match status" value="1"/>
</dbReference>
<feature type="disulfide bond" evidence="8">
    <location>
        <begin position="1679"/>
        <end position="1691"/>
    </location>
</feature>
<sequence>MPGDRKRRQFKQTDAFTRGIVIGLKRAGWSIRQIAADTHLGASTVHRLWKRWLEQGNVAIHRNVGATRVTSARVDRRILRQAVVAPQATCTAILQHVQDTLDHSISTRTISRRLVANGLHSCRPLRRLPLIPPNRRQRLEWCRARSTWMMEWHRVVFSDESRFCLSSDSRRVRVWRRRGERSNPAAIVERPTVRQRGIMGTMTAQRYVDDVLRPVTLPYLQGVPNALYQQDNARPHTARISQQALQDVQMLPWPPYSPDLSPIEHVWDIIGRRLYALPQPRSEDELWQMVEREWRAIPQDAIRTLIDSLPRRVAACIAVRGKEAYNIFEHLDLSDEQRNNSDEIINALTHHFTPKINIIYERSIFNQTNQETNESIEQYICRLRKLSSTCNYGAMTEEMIRDRLVLGIIDKQTKRQLISDPQLTLQKAIDVCKANESANKQIENLTKNTQEEVNKLNIRKKTVNQNKKSSHEPNKMKKNIPCRYCATFHEHNRQKCPAWNQTCRKCNKKNHWAKVCKSRTRTVQSLESQNSNDEQEDCYSLEYVSEISARKLMTKLELELNGYKESIICQIDTGATVNVLNFEDLCKIVQDGNPSLKPSYIKLRCYGGEILKPRGQIKINCSHQSKQHPIVFQVIDHWEKPILSAETCQKLNLIEIKADLCQIESTWTKQNNLLDKYKDIFEGIECLQGGYKLETDPTIKPIKQAPRRVPITLRKELKEKLIDMEKKNIIAKVDYPTDWISNLVLVKSTKKLRICIDPRELNVALKRAEYPIPTIEEIIPNLQNAKIFTVVDTKDGFWNVKLSDESSNLTTFWTPFGRYKFLRMPFGLKTASEEYQRRLYEIFQGDSYEEALKDHDRNLENLFKTARQANLKFNINKVKLRLKEVKYLGHIITPHGLKPDPEKVKALKEMPHPESITELKSFLGFATYLCKFMPNISMISEPLRKLTMKNSTWSWSKNHQAAFEQIKDLASKAPVLRYFDADKSIAIQCDASKHGLGATLLQESQPIIFASRSLSKTEQNYAQIEKECLAIVFACERFHQYILGKCQVIVQTDHKPLLSIFKKSILKAPQRLQRMLLRLQRYNLELEHVQGSQMHLADIFSRACIKDVRNENLKYDVCPIDIIYKEIATVNVMETLSVCSDTVLRIREETSSDPILCEVKKRILNGWPPNKNQTSMLTREYWNFREELKVQDGIILKNDRIVIPNKLRKEMIIKTHQGHIGINSSMRRARDNIFWPGMNAQIGQEIENCSICLSNSQNQIFFEVECLENTTSEYIIECCKRQFSRYGIPQIIVSDNGRQFTSTEFQKFSKEWQFQHSTSSPLHSQGNGKAEAAVKIAKNLPKKSKQENIDFWQNLLNWRNTPTIDIDSSPVQRIMSRRTRAILPIHPNLLKPSIPENIPDKISIKRQQAKYYYDRKSKNLPDLDIGQEVYVRTPNTTPSWSKANITNEHNTRSYDVNIHGRTYRRNRTWIKPQQASANQKSTNNQEEGRKESIDQEQTVSNCLPSTSSAGGDNIVKSTRNAESNQRVTAPRITLDRLNTFGDEIFGDPKVLKSYYYGISDLAVGGRCKCNGHAGECVVDPNSAKLRCRCAHFTTGADCEQCLPFYNDQPWRKATANDAYECKQCSCNGRSQKCYFDPELWEQTGHGGHCMECSANTDGPHCERCKENYYQLDDGRCVHCGCDPTGSRSLQCNHQGECLCKPGVEGRHCDRCAANYYEFSNQGCKPCGCSAAGSVANKPTCDPLTGVCVCKGNVEGQRCDQCKPGFFDLKLHNEFGCLPCFCYGHSSICMSAPGFSELSIDSSFTRDKEKWETIDIKGQEVPFQHNSIGQNIGVNAHGRDAVYFLAPPRYLTDQRNSYNQFLKFSLRIGEESPRATLEDIIVESGNGRKISQPIFGQGNHLPSLHVQEYKFRFHEDPLYGWNPRLSSPDFISVLSNITAIKIKATYVPMGSGFLDNVRLETAHRAPGPDATWVEICTCPEGYVGQFCESCAPGYRREGLAGRFSRCIPCDCHGHAEYCDPDSGRCICQDNTAGDTCDRCAPGYYGNALQGTEDDCQPCPCPNRGACVILPNEQVACLQCPQGYAGHKCDLCVDGYFGDPLGAILGMGKECAKCECNGNIDHNAVGNCNTTTGECLKCIHHTDGSQCEKCLPGFFGNALGPLKGDCRACECFPAGTQSDDGLCEEVTGQCPCKEHVSGRRCDRCQEGYYGLHGGEGCRACNCDAVGALNASCDVYTGQCHCRTGVTGLRCDSCLPLHYGFSPDGCQICDCDIIGAIDPQCEPDGQCVCRPNVEGRRCERCKENTYNKQAGCVSCPHCYDLVQDAVNLHRAKLRDLAHLLRTIKENPRTVDDKEFEVKLEEIMRKVDKLLEDAKDAQGSGNNVAGKMKDQFKLLEDVRKIVAKTQDKIVTAGGLSTQGKLNVSQAEQALAQAEEILNIARKAVESEGLEALKKAEERSEMFGQHNVAMSDIARKARQMADEQEKLAGDIHATAEQARNITYTSHAKLVELEAGINIVSTDIETLDANTTQWQADFAPKEMAASDLRNRRHVQLLLTWSTNAAHSGLGALTGVENMAAMMVRTQKLSNETTDKTVLVHDESLVLYNQVKDVEVPHFETDHMYNEAKMLVEEAKTLNNKTTTLEENLHEEQQTLEEHRNTAEDILKFAQEQQQVSDFLP</sequence>
<feature type="coiled-coil region" evidence="9">
    <location>
        <begin position="2621"/>
        <end position="2666"/>
    </location>
</feature>
<dbReference type="InterPro" id="IPR009057">
    <property type="entry name" value="Homeodomain-like_sf"/>
</dbReference>
<feature type="domain" description="Laminin IV type A" evidence="13">
    <location>
        <begin position="1805"/>
        <end position="1974"/>
    </location>
</feature>
<dbReference type="PROSITE" id="PS00022">
    <property type="entry name" value="EGF_1"/>
    <property type="match status" value="1"/>
</dbReference>
<feature type="disulfide bond" evidence="8">
    <location>
        <begin position="2220"/>
        <end position="2237"/>
    </location>
</feature>
<dbReference type="PANTHER" id="PTHR37984">
    <property type="entry name" value="PROTEIN CBG26694"/>
    <property type="match status" value="1"/>
</dbReference>
<dbReference type="InterPro" id="IPR000477">
    <property type="entry name" value="RT_dom"/>
</dbReference>
<dbReference type="Pfam" id="PF00665">
    <property type="entry name" value="rve"/>
    <property type="match status" value="1"/>
</dbReference>
<dbReference type="PROSITE" id="PS01248">
    <property type="entry name" value="EGF_LAM_1"/>
    <property type="match status" value="5"/>
</dbReference>
<dbReference type="InterPro" id="IPR002492">
    <property type="entry name" value="Transposase_Tc1-like"/>
</dbReference>